<evidence type="ECO:0000313" key="3">
    <source>
        <dbReference type="Proteomes" id="UP000189796"/>
    </source>
</evidence>
<gene>
    <name evidence="2" type="ORF">SAMN05443248_4326</name>
</gene>
<evidence type="ECO:0000313" key="2">
    <source>
        <dbReference type="EMBL" id="SHH28686.1"/>
    </source>
</evidence>
<dbReference type="AlphaFoldDB" id="A0A1M5RR31"/>
<dbReference type="EMBL" id="LT670817">
    <property type="protein sequence ID" value="SHH28686.1"/>
    <property type="molecule type" value="Genomic_DNA"/>
</dbReference>
<evidence type="ECO:0000256" key="1">
    <source>
        <dbReference type="SAM" id="SignalP"/>
    </source>
</evidence>
<sequence>MKRMLILTVTLWLGVSATTHAEVNSPINAASTVTGAIVPSGQGVTFATGGPFVPVPLPCPFGVSLSAILTPFFGCASDPLPTDQISAGPGVVITGPAGSISANAQTVTPNATSGAGGAGGGVSSSAGCLGAIPSTAGSVGAGDLFGGIGGC</sequence>
<feature type="signal peptide" evidence="1">
    <location>
        <begin position="1"/>
        <end position="21"/>
    </location>
</feature>
<reference evidence="2 3" key="1">
    <citation type="submission" date="2016-11" db="EMBL/GenBank/DDBJ databases">
        <authorList>
            <person name="Jaros S."/>
            <person name="Januszkiewicz K."/>
            <person name="Wedrychowicz H."/>
        </authorList>
    </citation>
    <scope>NUCLEOTIDE SEQUENCE [LARGE SCALE GENOMIC DNA]</scope>
    <source>
        <strain evidence="2 3">GAS138</strain>
    </source>
</reference>
<keyword evidence="1" id="KW-0732">Signal</keyword>
<accession>A0A1M5RR31</accession>
<name>A0A1M5RR31_9BRAD</name>
<feature type="chain" id="PRO_5012544982" evidence="1">
    <location>
        <begin position="22"/>
        <end position="151"/>
    </location>
</feature>
<proteinExistence type="predicted"/>
<organism evidence="2 3">
    <name type="scientific">Bradyrhizobium erythrophlei</name>
    <dbReference type="NCBI Taxonomy" id="1437360"/>
    <lineage>
        <taxon>Bacteria</taxon>
        <taxon>Pseudomonadati</taxon>
        <taxon>Pseudomonadota</taxon>
        <taxon>Alphaproteobacteria</taxon>
        <taxon>Hyphomicrobiales</taxon>
        <taxon>Nitrobacteraceae</taxon>
        <taxon>Bradyrhizobium</taxon>
    </lineage>
</organism>
<dbReference type="Proteomes" id="UP000189796">
    <property type="component" value="Chromosome I"/>
</dbReference>
<protein>
    <submittedName>
        <fullName evidence="2">Uncharacterized protein</fullName>
    </submittedName>
</protein>